<organism evidence="1">
    <name type="scientific">marine sediment metagenome</name>
    <dbReference type="NCBI Taxonomy" id="412755"/>
    <lineage>
        <taxon>unclassified sequences</taxon>
        <taxon>metagenomes</taxon>
        <taxon>ecological metagenomes</taxon>
    </lineage>
</organism>
<name>X0YG00_9ZZZZ</name>
<accession>X0YG00</accession>
<dbReference type="AlphaFoldDB" id="X0YG00"/>
<gene>
    <name evidence="1" type="ORF">S01H4_19180</name>
</gene>
<protein>
    <submittedName>
        <fullName evidence="1">Uncharacterized protein</fullName>
    </submittedName>
</protein>
<sequence>MECNLGGLIIDAQLKRLYDATDNLIKQQFYRSGSDTIIGRTPEISIKIKNSGQIIKKYENLFNQNIQFFLEGDYMKFFAPFKKIKGVDENLIREIYQDIQIKLAAMHGTDFDTVLMYTIVVSSLTTSIREIQFNESVQEIIARARKKANSSSVKQIEKELEKLFMRNDKNVSILYNISYLTTLAESFNFIKTARTCKIQRSKYINLIVNSILFSIN</sequence>
<dbReference type="EMBL" id="BART01008536">
    <property type="protein sequence ID" value="GAG54924.1"/>
    <property type="molecule type" value="Genomic_DNA"/>
</dbReference>
<evidence type="ECO:0000313" key="1">
    <source>
        <dbReference type="EMBL" id="GAG54924.1"/>
    </source>
</evidence>
<comment type="caution">
    <text evidence="1">The sequence shown here is derived from an EMBL/GenBank/DDBJ whole genome shotgun (WGS) entry which is preliminary data.</text>
</comment>
<proteinExistence type="predicted"/>
<reference evidence="1" key="1">
    <citation type="journal article" date="2014" name="Front. Microbiol.">
        <title>High frequency of phylogenetically diverse reductive dehalogenase-homologous genes in deep subseafloor sedimentary metagenomes.</title>
        <authorList>
            <person name="Kawai M."/>
            <person name="Futagami T."/>
            <person name="Toyoda A."/>
            <person name="Takaki Y."/>
            <person name="Nishi S."/>
            <person name="Hori S."/>
            <person name="Arai W."/>
            <person name="Tsubouchi T."/>
            <person name="Morono Y."/>
            <person name="Uchiyama I."/>
            <person name="Ito T."/>
            <person name="Fujiyama A."/>
            <person name="Inagaki F."/>
            <person name="Takami H."/>
        </authorList>
    </citation>
    <scope>NUCLEOTIDE SEQUENCE</scope>
    <source>
        <strain evidence="1">Expedition CK06-06</strain>
    </source>
</reference>